<feature type="transmembrane region" description="Helical" evidence="1">
    <location>
        <begin position="59"/>
        <end position="77"/>
    </location>
</feature>
<protein>
    <submittedName>
        <fullName evidence="2">Uncharacterized protein</fullName>
    </submittedName>
</protein>
<evidence type="ECO:0000313" key="2">
    <source>
        <dbReference type="EMBL" id="KKN57916.1"/>
    </source>
</evidence>
<keyword evidence="1" id="KW-0472">Membrane</keyword>
<accession>A0A0F9U9H5</accession>
<gene>
    <name evidence="2" type="ORF">LCGC14_0557470</name>
</gene>
<dbReference type="AlphaFoldDB" id="A0A0F9U9H5"/>
<organism evidence="2">
    <name type="scientific">marine sediment metagenome</name>
    <dbReference type="NCBI Taxonomy" id="412755"/>
    <lineage>
        <taxon>unclassified sequences</taxon>
        <taxon>metagenomes</taxon>
        <taxon>ecological metagenomes</taxon>
    </lineage>
</organism>
<reference evidence="2" key="1">
    <citation type="journal article" date="2015" name="Nature">
        <title>Complex archaea that bridge the gap between prokaryotes and eukaryotes.</title>
        <authorList>
            <person name="Spang A."/>
            <person name="Saw J.H."/>
            <person name="Jorgensen S.L."/>
            <person name="Zaremba-Niedzwiedzka K."/>
            <person name="Martijn J."/>
            <person name="Lind A.E."/>
            <person name="van Eijk R."/>
            <person name="Schleper C."/>
            <person name="Guy L."/>
            <person name="Ettema T.J."/>
        </authorList>
    </citation>
    <scope>NUCLEOTIDE SEQUENCE</scope>
</reference>
<keyword evidence="1" id="KW-0812">Transmembrane</keyword>
<keyword evidence="1" id="KW-1133">Transmembrane helix</keyword>
<comment type="caution">
    <text evidence="2">The sequence shown here is derived from an EMBL/GenBank/DDBJ whole genome shotgun (WGS) entry which is preliminary data.</text>
</comment>
<name>A0A0F9U9H5_9ZZZZ</name>
<sequence>MKVPGLIILASTSSVIGSDADRGFLLAVLGVGALVFYRLKRKFKKEPIKTWKAWLDRNIVELGLVSVIAPGSFRMILDLVKEVIGKL</sequence>
<evidence type="ECO:0000256" key="1">
    <source>
        <dbReference type="SAM" id="Phobius"/>
    </source>
</evidence>
<proteinExistence type="predicted"/>
<feature type="transmembrane region" description="Helical" evidence="1">
    <location>
        <begin position="24"/>
        <end position="39"/>
    </location>
</feature>
<dbReference type="EMBL" id="LAZR01000783">
    <property type="protein sequence ID" value="KKN57916.1"/>
    <property type="molecule type" value="Genomic_DNA"/>
</dbReference>